<name>A0A835HUU5_9MAGN</name>
<accession>A0A835HUU5</accession>
<protein>
    <submittedName>
        <fullName evidence="1">Uncharacterized protein</fullName>
    </submittedName>
</protein>
<dbReference type="AlphaFoldDB" id="A0A835HUU5"/>
<organism evidence="1 2">
    <name type="scientific">Coptis chinensis</name>
    <dbReference type="NCBI Taxonomy" id="261450"/>
    <lineage>
        <taxon>Eukaryota</taxon>
        <taxon>Viridiplantae</taxon>
        <taxon>Streptophyta</taxon>
        <taxon>Embryophyta</taxon>
        <taxon>Tracheophyta</taxon>
        <taxon>Spermatophyta</taxon>
        <taxon>Magnoliopsida</taxon>
        <taxon>Ranunculales</taxon>
        <taxon>Ranunculaceae</taxon>
        <taxon>Coptidoideae</taxon>
        <taxon>Coptis</taxon>
    </lineage>
</organism>
<reference evidence="1 2" key="1">
    <citation type="submission" date="2020-10" db="EMBL/GenBank/DDBJ databases">
        <title>The Coptis chinensis genome and diversification of protoberbering-type alkaloids.</title>
        <authorList>
            <person name="Wang B."/>
            <person name="Shu S."/>
            <person name="Song C."/>
            <person name="Liu Y."/>
        </authorList>
    </citation>
    <scope>NUCLEOTIDE SEQUENCE [LARGE SCALE GENOMIC DNA]</scope>
    <source>
        <strain evidence="1">HL-2020</strain>
        <tissue evidence="1">Leaf</tissue>
    </source>
</reference>
<gene>
    <name evidence="1" type="ORF">IFM89_034151</name>
</gene>
<evidence type="ECO:0000313" key="1">
    <source>
        <dbReference type="EMBL" id="KAF9607385.1"/>
    </source>
</evidence>
<dbReference type="Proteomes" id="UP000631114">
    <property type="component" value="Unassembled WGS sequence"/>
</dbReference>
<proteinExistence type="predicted"/>
<dbReference type="Gene3D" id="3.30.530.20">
    <property type="match status" value="1"/>
</dbReference>
<evidence type="ECO:0000313" key="2">
    <source>
        <dbReference type="Proteomes" id="UP000631114"/>
    </source>
</evidence>
<dbReference type="InterPro" id="IPR023393">
    <property type="entry name" value="START-like_dom_sf"/>
</dbReference>
<feature type="non-terminal residue" evidence="1">
    <location>
        <position position="1"/>
    </location>
</feature>
<comment type="caution">
    <text evidence="1">The sequence shown here is derived from an EMBL/GenBank/DDBJ whole genome shotgun (WGS) entry which is preliminary data.</text>
</comment>
<sequence>SVERVRGRPPWPAEEIWVVYSSPDLPRLILTLLPTRFQSIDVLEGDGAQGTILDIVLQPANRGPLTWHEQFTRIDHTEGVKVVA</sequence>
<dbReference type="OrthoDB" id="1879545at2759"/>
<dbReference type="EMBL" id="JADFTS010000005">
    <property type="protein sequence ID" value="KAF9607385.1"/>
    <property type="molecule type" value="Genomic_DNA"/>
</dbReference>
<dbReference type="SUPFAM" id="SSF55961">
    <property type="entry name" value="Bet v1-like"/>
    <property type="match status" value="1"/>
</dbReference>
<keyword evidence="2" id="KW-1185">Reference proteome</keyword>